<keyword evidence="4" id="KW-1185">Reference proteome</keyword>
<evidence type="ECO:0000313" key="3">
    <source>
        <dbReference type="EMBL" id="GAV23327.1"/>
    </source>
</evidence>
<dbReference type="OrthoDB" id="9779080at2"/>
<keyword evidence="1" id="KW-1133">Transmembrane helix</keyword>
<feature type="transmembrane region" description="Helical" evidence="1">
    <location>
        <begin position="123"/>
        <end position="144"/>
    </location>
</feature>
<feature type="domain" description="Nucleoside transporter/FeoB GTPase Gate" evidence="2">
    <location>
        <begin position="27"/>
        <end position="106"/>
    </location>
</feature>
<gene>
    <name evidence="3" type="ORF">cpu_18370</name>
</gene>
<dbReference type="AlphaFoldDB" id="A0A1L8CWP9"/>
<accession>A0A1L8CWP9</accession>
<comment type="caution">
    <text evidence="3">The sequence shown here is derived from an EMBL/GenBank/DDBJ whole genome shotgun (WGS) entry which is preliminary data.</text>
</comment>
<organism evidence="3 4">
    <name type="scientific">Carboxydothermus pertinax</name>
    <dbReference type="NCBI Taxonomy" id="870242"/>
    <lineage>
        <taxon>Bacteria</taxon>
        <taxon>Bacillati</taxon>
        <taxon>Bacillota</taxon>
        <taxon>Clostridia</taxon>
        <taxon>Thermoanaerobacterales</taxon>
        <taxon>Thermoanaerobacteraceae</taxon>
        <taxon>Carboxydothermus</taxon>
    </lineage>
</organism>
<feature type="transmembrane region" description="Helical" evidence="1">
    <location>
        <begin position="34"/>
        <end position="55"/>
    </location>
</feature>
<evidence type="ECO:0000256" key="1">
    <source>
        <dbReference type="SAM" id="Phobius"/>
    </source>
</evidence>
<dbReference type="STRING" id="870242.cpu_18370"/>
<dbReference type="InterPro" id="IPR011642">
    <property type="entry name" value="Gate_dom"/>
</dbReference>
<sequence length="145" mass="15808">MEGINFYNLKIAAFRGIQKGFNVTYELAKTVVPVYFLITILKYSGILSIISKFFEPVMKLVGLPGEASLIFVIGNVLNLYPTIAAIAALHLTTKQVTIIATMLLLSHNLFVETAVSKKSGVAIGYLVLLRLTAALFSGFLLNIVL</sequence>
<keyword evidence="1" id="KW-0812">Transmembrane</keyword>
<feature type="transmembrane region" description="Helical" evidence="1">
    <location>
        <begin position="67"/>
        <end position="89"/>
    </location>
</feature>
<reference evidence="4" key="1">
    <citation type="submission" date="2016-12" db="EMBL/GenBank/DDBJ databases">
        <title>Draft Genome Sequences od Carboxydothermus pertinax and islandicus, Hydrogenogenic Carboxydotrophic Bacteria.</title>
        <authorList>
            <person name="Fukuyama Y."/>
            <person name="Ohmae K."/>
            <person name="Yoneda Y."/>
            <person name="Yoshida T."/>
            <person name="Sako Y."/>
        </authorList>
    </citation>
    <scope>NUCLEOTIDE SEQUENCE [LARGE SCALE GENOMIC DNA]</scope>
    <source>
        <strain evidence="4">Ug1</strain>
    </source>
</reference>
<name>A0A1L8CWP9_9THEO</name>
<evidence type="ECO:0000259" key="2">
    <source>
        <dbReference type="Pfam" id="PF07670"/>
    </source>
</evidence>
<proteinExistence type="predicted"/>
<dbReference type="EMBL" id="BDJK01000042">
    <property type="protein sequence ID" value="GAV23327.1"/>
    <property type="molecule type" value="Genomic_DNA"/>
</dbReference>
<dbReference type="Pfam" id="PF07670">
    <property type="entry name" value="Gate"/>
    <property type="match status" value="1"/>
</dbReference>
<dbReference type="RefSeq" id="WP_075859762.1">
    <property type="nucleotide sequence ID" value="NZ_BDJK01000042.1"/>
</dbReference>
<keyword evidence="1" id="KW-0472">Membrane</keyword>
<protein>
    <recommendedName>
        <fullName evidence="2">Nucleoside transporter/FeoB GTPase Gate domain-containing protein</fullName>
    </recommendedName>
</protein>
<evidence type="ECO:0000313" key="4">
    <source>
        <dbReference type="Proteomes" id="UP000187485"/>
    </source>
</evidence>
<dbReference type="Proteomes" id="UP000187485">
    <property type="component" value="Unassembled WGS sequence"/>
</dbReference>